<dbReference type="STRING" id="452589.G9P9G5"/>
<protein>
    <recommendedName>
        <fullName evidence="1">RNase H type-1 domain-containing protein</fullName>
    </recommendedName>
</protein>
<comment type="caution">
    <text evidence="2">The sequence shown here is derived from an EMBL/GenBank/DDBJ whole genome shotgun (WGS) entry which is preliminary data.</text>
</comment>
<dbReference type="InterPro" id="IPR012337">
    <property type="entry name" value="RNaseH-like_sf"/>
</dbReference>
<gene>
    <name evidence="2" type="ORF">TRIATDRAFT_302686</name>
</gene>
<feature type="domain" description="RNase H type-1" evidence="1">
    <location>
        <begin position="1"/>
        <end position="83"/>
    </location>
</feature>
<dbReference type="OrthoDB" id="3548481at2759"/>
<dbReference type="Proteomes" id="UP000005426">
    <property type="component" value="Unassembled WGS sequence"/>
</dbReference>
<reference evidence="2 3" key="1">
    <citation type="journal article" date="2011" name="Genome Biol.">
        <title>Comparative genome sequence analysis underscores mycoparasitism as the ancestral life style of Trichoderma.</title>
        <authorList>
            <person name="Kubicek C.P."/>
            <person name="Herrera-Estrella A."/>
            <person name="Seidl-Seiboth V."/>
            <person name="Martinez D.A."/>
            <person name="Druzhinina I.S."/>
            <person name="Thon M."/>
            <person name="Zeilinger S."/>
            <person name="Casas-Flores S."/>
            <person name="Horwitz B.A."/>
            <person name="Mukherjee P.K."/>
            <person name="Mukherjee M."/>
            <person name="Kredics L."/>
            <person name="Alcaraz L.D."/>
            <person name="Aerts A."/>
            <person name="Antal Z."/>
            <person name="Atanasova L."/>
            <person name="Cervantes-Badillo M.G."/>
            <person name="Challacombe J."/>
            <person name="Chertkov O."/>
            <person name="McCluskey K."/>
            <person name="Coulpier F."/>
            <person name="Deshpande N."/>
            <person name="von Doehren H."/>
            <person name="Ebbole D.J."/>
            <person name="Esquivel-Naranjo E.U."/>
            <person name="Fekete E."/>
            <person name="Flipphi M."/>
            <person name="Glaser F."/>
            <person name="Gomez-Rodriguez E.Y."/>
            <person name="Gruber S."/>
            <person name="Han C."/>
            <person name="Henrissat B."/>
            <person name="Hermosa R."/>
            <person name="Hernandez-Onate M."/>
            <person name="Karaffa L."/>
            <person name="Kosti I."/>
            <person name="Le Crom S."/>
            <person name="Lindquist E."/>
            <person name="Lucas S."/>
            <person name="Luebeck M."/>
            <person name="Luebeck P.S."/>
            <person name="Margeot A."/>
            <person name="Metz B."/>
            <person name="Misra M."/>
            <person name="Nevalainen H."/>
            <person name="Omann M."/>
            <person name="Packer N."/>
            <person name="Perrone G."/>
            <person name="Uresti-Rivera E.E."/>
            <person name="Salamov A."/>
            <person name="Schmoll M."/>
            <person name="Seiboth B."/>
            <person name="Shapiro H."/>
            <person name="Sukno S."/>
            <person name="Tamayo-Ramos J.A."/>
            <person name="Tisch D."/>
            <person name="Wiest A."/>
            <person name="Wilkinson H.H."/>
            <person name="Zhang M."/>
            <person name="Coutinho P.M."/>
            <person name="Kenerley C.M."/>
            <person name="Monte E."/>
            <person name="Baker S.E."/>
            <person name="Grigoriev I.V."/>
        </authorList>
    </citation>
    <scope>NUCLEOTIDE SEQUENCE [LARGE SCALE GENOMIC DNA]</scope>
    <source>
        <strain evidence="3">ATCC 20476 / IMI 206040</strain>
    </source>
</reference>
<organism evidence="2 3">
    <name type="scientific">Hypocrea atroviridis (strain ATCC 20476 / IMI 206040)</name>
    <name type="common">Trichoderma atroviride</name>
    <dbReference type="NCBI Taxonomy" id="452589"/>
    <lineage>
        <taxon>Eukaryota</taxon>
        <taxon>Fungi</taxon>
        <taxon>Dikarya</taxon>
        <taxon>Ascomycota</taxon>
        <taxon>Pezizomycotina</taxon>
        <taxon>Sordariomycetes</taxon>
        <taxon>Hypocreomycetidae</taxon>
        <taxon>Hypocreales</taxon>
        <taxon>Hypocreaceae</taxon>
        <taxon>Trichoderma</taxon>
    </lineage>
</organism>
<sequence length="106" mass="11734">MVANPRVTIYSDCRGALEQVKSFWEKKPVGKTRVCSDPNICKLIMRSQCLQQMGVHLELCWVPGHSGVEGNDIADKGAYMAAKSQGITVPLDEGSRWIELEVPSDE</sequence>
<dbReference type="Pfam" id="PF00075">
    <property type="entry name" value="RNase_H"/>
    <property type="match status" value="1"/>
</dbReference>
<name>G9P9G5_HYPAI</name>
<accession>G9P9G5</accession>
<dbReference type="GO" id="GO:0004523">
    <property type="term" value="F:RNA-DNA hybrid ribonuclease activity"/>
    <property type="evidence" value="ECO:0007669"/>
    <property type="project" value="InterPro"/>
</dbReference>
<keyword evidence="3" id="KW-1185">Reference proteome</keyword>
<dbReference type="HOGENOM" id="CLU_2223628_0_0_1"/>
<dbReference type="SUPFAM" id="SSF53098">
    <property type="entry name" value="Ribonuclease H-like"/>
    <property type="match status" value="1"/>
</dbReference>
<evidence type="ECO:0000259" key="1">
    <source>
        <dbReference type="PROSITE" id="PS50879"/>
    </source>
</evidence>
<dbReference type="InterPro" id="IPR002156">
    <property type="entry name" value="RNaseH_domain"/>
</dbReference>
<evidence type="ECO:0000313" key="2">
    <source>
        <dbReference type="EMBL" id="EHK40288.1"/>
    </source>
</evidence>
<dbReference type="PROSITE" id="PS50879">
    <property type="entry name" value="RNASE_H_1"/>
    <property type="match status" value="1"/>
</dbReference>
<dbReference type="AlphaFoldDB" id="G9P9G5"/>
<dbReference type="InterPro" id="IPR036397">
    <property type="entry name" value="RNaseH_sf"/>
</dbReference>
<evidence type="ECO:0000313" key="3">
    <source>
        <dbReference type="Proteomes" id="UP000005426"/>
    </source>
</evidence>
<dbReference type="EMBL" id="ABDG02000028">
    <property type="protein sequence ID" value="EHK40288.1"/>
    <property type="molecule type" value="Genomic_DNA"/>
</dbReference>
<dbReference type="Gene3D" id="3.30.420.10">
    <property type="entry name" value="Ribonuclease H-like superfamily/Ribonuclease H"/>
    <property type="match status" value="1"/>
</dbReference>
<dbReference type="GO" id="GO:0003676">
    <property type="term" value="F:nucleic acid binding"/>
    <property type="evidence" value="ECO:0007669"/>
    <property type="project" value="InterPro"/>
</dbReference>
<proteinExistence type="predicted"/>